<proteinExistence type="predicted"/>
<dbReference type="AlphaFoldDB" id="A0A1M4EGM3"/>
<evidence type="ECO:0000313" key="1">
    <source>
        <dbReference type="EMBL" id="SBO98049.1"/>
    </source>
</evidence>
<sequence length="46" mass="5211">MHRPRRRVHRALATARHRYGAPAEESYAGRSIVCLPDEGCRTIVPP</sequence>
<reference evidence="1" key="1">
    <citation type="submission" date="2016-04" db="EMBL/GenBank/DDBJ databases">
        <authorList>
            <person name="Evans L.H."/>
            <person name="Alamgir A."/>
            <person name="Owens N."/>
            <person name="Weber N.D."/>
            <person name="Virtaneva K."/>
            <person name="Barbian K."/>
            <person name="Babar A."/>
            <person name="Rosenke K."/>
        </authorList>
    </citation>
    <scope>NUCLEOTIDE SEQUENCE</scope>
    <source>
        <strain evidence="1">Nono1</strain>
    </source>
</reference>
<name>A0A1M4EGM3_9ACTN</name>
<gene>
    <name evidence="1" type="ORF">BN4615_P7565</name>
</gene>
<protein>
    <submittedName>
        <fullName evidence="1">Uncharacterized protein</fullName>
    </submittedName>
</protein>
<organism evidence="1">
    <name type="scientific">Nonomuraea gerenzanensis</name>
    <dbReference type="NCBI Taxonomy" id="93944"/>
    <lineage>
        <taxon>Bacteria</taxon>
        <taxon>Bacillati</taxon>
        <taxon>Actinomycetota</taxon>
        <taxon>Actinomycetes</taxon>
        <taxon>Streptosporangiales</taxon>
        <taxon>Streptosporangiaceae</taxon>
        <taxon>Nonomuraea</taxon>
    </lineage>
</organism>
<dbReference type="EMBL" id="LT559118">
    <property type="protein sequence ID" value="SBO98049.1"/>
    <property type="molecule type" value="Genomic_DNA"/>
</dbReference>
<accession>A0A1M4EGM3</accession>